<keyword evidence="3" id="KW-1185">Reference proteome</keyword>
<gene>
    <name evidence="2" type="ORF">AMATHDRAFT_114474</name>
</gene>
<feature type="non-terminal residue" evidence="2">
    <location>
        <position position="136"/>
    </location>
</feature>
<feature type="non-terminal residue" evidence="2">
    <location>
        <position position="1"/>
    </location>
</feature>
<dbReference type="EMBL" id="KZ303302">
    <property type="protein sequence ID" value="PFH44578.1"/>
    <property type="molecule type" value="Genomic_DNA"/>
</dbReference>
<evidence type="ECO:0000259" key="1">
    <source>
        <dbReference type="Pfam" id="PF26138"/>
    </source>
</evidence>
<name>A0A2A9N6E7_9AGAR</name>
<feature type="domain" description="DUF8040" evidence="1">
    <location>
        <begin position="8"/>
        <end position="103"/>
    </location>
</feature>
<dbReference type="AlphaFoldDB" id="A0A2A9N6E7"/>
<proteinExistence type="predicted"/>
<organism evidence="2 3">
    <name type="scientific">Amanita thiersii Skay4041</name>
    <dbReference type="NCBI Taxonomy" id="703135"/>
    <lineage>
        <taxon>Eukaryota</taxon>
        <taxon>Fungi</taxon>
        <taxon>Dikarya</taxon>
        <taxon>Basidiomycota</taxon>
        <taxon>Agaricomycotina</taxon>
        <taxon>Agaricomycetes</taxon>
        <taxon>Agaricomycetidae</taxon>
        <taxon>Agaricales</taxon>
        <taxon>Pluteineae</taxon>
        <taxon>Amanitaceae</taxon>
        <taxon>Amanita</taxon>
    </lineage>
</organism>
<sequence>YWKQPYHTSALTGAQWVQELIAGHPDCIYTELGMMLHVFLLLIHELQVTCGLEPSHHLGVEEMVDIFLNMSVTGLSVHHVGECFQHSNETISKYFVNILDMLASPAFYSKYVKLPTTTDPVPPFILNNPKFYPFVK</sequence>
<dbReference type="OrthoDB" id="1681765at2759"/>
<dbReference type="InterPro" id="IPR058353">
    <property type="entry name" value="DUF8040"/>
</dbReference>
<reference evidence="2 3" key="1">
    <citation type="submission" date="2014-02" db="EMBL/GenBank/DDBJ databases">
        <title>Transposable element dynamics among asymbiotic and ectomycorrhizal Amanita fungi.</title>
        <authorList>
            <consortium name="DOE Joint Genome Institute"/>
            <person name="Hess J."/>
            <person name="Skrede I."/>
            <person name="Wolfe B."/>
            <person name="LaButti K."/>
            <person name="Ohm R.A."/>
            <person name="Grigoriev I.V."/>
            <person name="Pringle A."/>
        </authorList>
    </citation>
    <scope>NUCLEOTIDE SEQUENCE [LARGE SCALE GENOMIC DNA]</scope>
    <source>
        <strain evidence="2 3">SKay4041</strain>
    </source>
</reference>
<dbReference type="Pfam" id="PF26138">
    <property type="entry name" value="DUF8040"/>
    <property type="match status" value="1"/>
</dbReference>
<protein>
    <recommendedName>
        <fullName evidence="1">DUF8040 domain-containing protein</fullName>
    </recommendedName>
</protein>
<evidence type="ECO:0000313" key="3">
    <source>
        <dbReference type="Proteomes" id="UP000242287"/>
    </source>
</evidence>
<evidence type="ECO:0000313" key="2">
    <source>
        <dbReference type="EMBL" id="PFH44578.1"/>
    </source>
</evidence>
<accession>A0A2A9N6E7</accession>
<dbReference type="Proteomes" id="UP000242287">
    <property type="component" value="Unassembled WGS sequence"/>
</dbReference>